<reference evidence="1" key="1">
    <citation type="submission" date="2014-11" db="EMBL/GenBank/DDBJ databases">
        <authorList>
            <person name="Amaro Gonzalez C."/>
        </authorList>
    </citation>
    <scope>NUCLEOTIDE SEQUENCE</scope>
</reference>
<dbReference type="AlphaFoldDB" id="A0A0E9V3D1"/>
<name>A0A0E9V3D1_ANGAN</name>
<accession>A0A0E9V3D1</accession>
<sequence>MLLTSNTPKTPPFRGLQAFCEWTPKKKVPDTSLPLTCPQAHLYL</sequence>
<reference evidence="1" key="2">
    <citation type="journal article" date="2015" name="Fish Shellfish Immunol.">
        <title>Early steps in the European eel (Anguilla anguilla)-Vibrio vulnificus interaction in the gills: Role of the RtxA13 toxin.</title>
        <authorList>
            <person name="Callol A."/>
            <person name="Pajuelo D."/>
            <person name="Ebbesson L."/>
            <person name="Teles M."/>
            <person name="MacKenzie S."/>
            <person name="Amaro C."/>
        </authorList>
    </citation>
    <scope>NUCLEOTIDE SEQUENCE</scope>
</reference>
<dbReference type="EMBL" id="GBXM01035928">
    <property type="protein sequence ID" value="JAH72649.1"/>
    <property type="molecule type" value="Transcribed_RNA"/>
</dbReference>
<evidence type="ECO:0000313" key="1">
    <source>
        <dbReference type="EMBL" id="JAH72649.1"/>
    </source>
</evidence>
<protein>
    <submittedName>
        <fullName evidence="1">Uncharacterized protein</fullName>
    </submittedName>
</protein>
<proteinExistence type="predicted"/>
<organism evidence="1">
    <name type="scientific">Anguilla anguilla</name>
    <name type="common">European freshwater eel</name>
    <name type="synonym">Muraena anguilla</name>
    <dbReference type="NCBI Taxonomy" id="7936"/>
    <lineage>
        <taxon>Eukaryota</taxon>
        <taxon>Metazoa</taxon>
        <taxon>Chordata</taxon>
        <taxon>Craniata</taxon>
        <taxon>Vertebrata</taxon>
        <taxon>Euteleostomi</taxon>
        <taxon>Actinopterygii</taxon>
        <taxon>Neopterygii</taxon>
        <taxon>Teleostei</taxon>
        <taxon>Anguilliformes</taxon>
        <taxon>Anguillidae</taxon>
        <taxon>Anguilla</taxon>
    </lineage>
</organism>